<keyword evidence="7" id="KW-1185">Reference proteome</keyword>
<evidence type="ECO:0000256" key="2">
    <source>
        <dbReference type="ARBA" id="ARBA00023004"/>
    </source>
</evidence>
<proteinExistence type="predicted"/>
<feature type="domain" description="4Fe-4S ferredoxin-type" evidence="5">
    <location>
        <begin position="168"/>
        <end position="199"/>
    </location>
</feature>
<keyword evidence="3" id="KW-0411">Iron-sulfur</keyword>
<keyword evidence="1" id="KW-0479">Metal-binding</keyword>
<dbReference type="PROSITE" id="PS51379">
    <property type="entry name" value="4FE4S_FER_2"/>
    <property type="match status" value="2"/>
</dbReference>
<dbReference type="RefSeq" id="WP_160116343.1">
    <property type="nucleotide sequence ID" value="NZ_JAIWZC010000001.1"/>
</dbReference>
<dbReference type="Proteomes" id="UP000251853">
    <property type="component" value="Unassembled WGS sequence"/>
</dbReference>
<feature type="domain" description="4Fe-4S ferredoxin-type" evidence="5">
    <location>
        <begin position="204"/>
        <end position="233"/>
    </location>
</feature>
<dbReference type="InterPro" id="IPR052977">
    <property type="entry name" value="Polyferredoxin-like_ET"/>
</dbReference>
<dbReference type="Pfam" id="PF04432">
    <property type="entry name" value="FrhB_FdhB_C"/>
    <property type="match status" value="1"/>
</dbReference>
<dbReference type="InterPro" id="IPR017896">
    <property type="entry name" value="4Fe4S_Fe-S-bd"/>
</dbReference>
<feature type="coiled-coil region" evidence="4">
    <location>
        <begin position="956"/>
        <end position="983"/>
    </location>
</feature>
<dbReference type="InterPro" id="IPR007525">
    <property type="entry name" value="FrhB_FdhB_C"/>
</dbReference>
<evidence type="ECO:0000313" key="6">
    <source>
        <dbReference type="EMBL" id="SQB11664.1"/>
    </source>
</evidence>
<dbReference type="GO" id="GO:0051536">
    <property type="term" value="F:iron-sulfur cluster binding"/>
    <property type="evidence" value="ECO:0007669"/>
    <property type="project" value="UniProtKB-KW"/>
</dbReference>
<accession>A0A2X2U5Q8</accession>
<dbReference type="Gene3D" id="3.30.70.20">
    <property type="match status" value="1"/>
</dbReference>
<dbReference type="AlphaFoldDB" id="A0A2X2U5Q8"/>
<dbReference type="InterPro" id="IPR007345">
    <property type="entry name" value="Polysacch_pyruvyl_Trfase"/>
</dbReference>
<keyword evidence="2" id="KW-0408">Iron</keyword>
<protein>
    <submittedName>
        <fullName evidence="6">Coenzyme F420-reducing hydrogenase, beta subunit</fullName>
    </submittedName>
</protein>
<dbReference type="PANTHER" id="PTHR43193">
    <property type="match status" value="1"/>
</dbReference>
<gene>
    <name evidence="6" type="ORF">NCTC11224_03046</name>
</gene>
<evidence type="ECO:0000313" key="7">
    <source>
        <dbReference type="Proteomes" id="UP000251853"/>
    </source>
</evidence>
<evidence type="ECO:0000256" key="4">
    <source>
        <dbReference type="SAM" id="Coils"/>
    </source>
</evidence>
<dbReference type="SUPFAM" id="SSF54862">
    <property type="entry name" value="4Fe-4S ferredoxins"/>
    <property type="match status" value="1"/>
</dbReference>
<dbReference type="PROSITE" id="PS00198">
    <property type="entry name" value="4FE4S_FER_1"/>
    <property type="match status" value="2"/>
</dbReference>
<evidence type="ECO:0000259" key="5">
    <source>
        <dbReference type="PROSITE" id="PS51379"/>
    </source>
</evidence>
<reference evidence="6 7" key="1">
    <citation type="submission" date="2018-06" db="EMBL/GenBank/DDBJ databases">
        <authorList>
            <consortium name="Pathogen Informatics"/>
            <person name="Doyle S."/>
        </authorList>
    </citation>
    <scope>NUCLEOTIDE SEQUENCE [LARGE SCALE GENOMIC DNA]</scope>
    <source>
        <strain evidence="6 7">NCTC11224</strain>
    </source>
</reference>
<dbReference type="Pfam" id="PF12838">
    <property type="entry name" value="Fer4_7"/>
    <property type="match status" value="1"/>
</dbReference>
<name>A0A2X2U5Q8_9FIRM</name>
<keyword evidence="4" id="KW-0175">Coiled coil</keyword>
<evidence type="ECO:0000256" key="1">
    <source>
        <dbReference type="ARBA" id="ARBA00022723"/>
    </source>
</evidence>
<dbReference type="EMBL" id="UAVW01000009">
    <property type="protein sequence ID" value="SQB11664.1"/>
    <property type="molecule type" value="Genomic_DNA"/>
</dbReference>
<organism evidence="6 7">
    <name type="scientific">Enterocloster clostridioformis</name>
    <dbReference type="NCBI Taxonomy" id="1531"/>
    <lineage>
        <taxon>Bacteria</taxon>
        <taxon>Bacillati</taxon>
        <taxon>Bacillota</taxon>
        <taxon>Clostridia</taxon>
        <taxon>Lachnospirales</taxon>
        <taxon>Lachnospiraceae</taxon>
        <taxon>Enterocloster</taxon>
    </lineage>
</organism>
<dbReference type="Pfam" id="PF04230">
    <property type="entry name" value="PS_pyruv_trans"/>
    <property type="match status" value="1"/>
</dbReference>
<dbReference type="GO" id="GO:0046872">
    <property type="term" value="F:metal ion binding"/>
    <property type="evidence" value="ECO:0007669"/>
    <property type="project" value="UniProtKB-KW"/>
</dbReference>
<dbReference type="InterPro" id="IPR017900">
    <property type="entry name" value="4Fe4S_Fe_S_CS"/>
</dbReference>
<dbReference type="PANTHER" id="PTHR43193:SF2">
    <property type="entry name" value="POLYFERREDOXIN PROTEIN FWDF"/>
    <property type="match status" value="1"/>
</dbReference>
<evidence type="ECO:0000256" key="3">
    <source>
        <dbReference type="ARBA" id="ARBA00023014"/>
    </source>
</evidence>
<sequence>MEKKSYEVINGGDGQLSLATEEQMWYKQIIAILGLIDNNNNRLIVDFSIKDRRLNRILPNVIHYYSIVHGNTDIIADMNEYQFPDYDAEIAVCTDVMENLNNPLWFLEQLSIHYRKIIISYKGKEKFKQSRFYSVDIINELGKLGFIMTKRSNAFADNWTLIACFEKVEPSVLKENINCTGCGACYNICPSNAIKMCYDSNGFLKPFVNRDTCIKCNKCVGVCPAVTVKKNNHFTNPECYAVWADEKTRMISSSGGFFSIIAQDIIEKGGWVFGAKWSEDFYCEYVGTNNLNDIEILRNSKYVQSNIKKSYSQVKALLEQNIQVAFFGFPCQVAGLKSYLGESYLNDKLLTIDLLCFYAPSNVLFRNYLDENYGIDNVSNIIFRDKKQGWSSTGYRVELKCGEVLYPSYEKDWYQQAFQNILGRNDTCENCRYADFPRQGDFTIGDFWGIDMHDSSWNDKMGTSIVLVNSIKAQTYWTQACRLFARYENVPLEWALNKGNRFHGEGRNRNKNYSYFLRLLQKKTFNESVKLALSGEHDIGIVCLFNHNIGNNLTNYALYQYLTDRGFTVLMIDKAGDCNFCKYDDRLELFLKNPYQRCDIAPVYKDKYAMVDLNDKCGCFVLASDQLVRAHFIENMNFYSCLDWVKSNKYKIAYAASFGTEQFEGNKELCEKAKFFLKRFQKFSVREESGVSLAKDVFDIDAKWVLDPVFLCDKSLYENMARIGKLRLPNEHYVGAYILDPTQDRADLIKELAEKKCSGNALAVIDTDGYPNGDFQWSIETLKNVKNEEWLATIANSDFFITDSFHGVCFALIFQRQFCVVYNKWQWRGATRILSILKLLGLEHRMIENKNDLLSNEFFKEPINYNELNYILAAKREESIQWLEKSLAGVNGFKEEYTLYDIVLEQERLFHDKYDKIEEEIRQVQSDIKILYEWQTAQDERLNQMRDEFPILFDWEKAQDERLNQMQHEIECMQKRYNFLATQTEQMCDNDIEQMKKEINKLKGSSFFRLDSGCKKIINKFLNILKSKNKIV</sequence>